<proteinExistence type="inferred from homology"/>
<evidence type="ECO:0000256" key="5">
    <source>
        <dbReference type="ARBA" id="ARBA00022989"/>
    </source>
</evidence>
<keyword evidence="3 7" id="KW-1003">Cell membrane</keyword>
<gene>
    <name evidence="10" type="ORF">FB00_19790</name>
</gene>
<evidence type="ECO:0000256" key="1">
    <source>
        <dbReference type="ARBA" id="ARBA00004651"/>
    </source>
</evidence>
<dbReference type="PATRIC" id="fig|264251.5.peg.4010"/>
<evidence type="ECO:0000256" key="6">
    <source>
        <dbReference type="ARBA" id="ARBA00023136"/>
    </source>
</evidence>
<dbReference type="InterPro" id="IPR032818">
    <property type="entry name" value="DedA-like"/>
</dbReference>
<accession>A0A0H2KMF6</accession>
<dbReference type="AlphaFoldDB" id="A0A0H2KMF6"/>
<evidence type="ECO:0000256" key="8">
    <source>
        <dbReference type="SAM" id="MobiDB-lite"/>
    </source>
</evidence>
<dbReference type="InterPro" id="IPR032816">
    <property type="entry name" value="VTT_dom"/>
</dbReference>
<dbReference type="PANTHER" id="PTHR30353">
    <property type="entry name" value="INNER MEMBRANE PROTEIN DEDA-RELATED"/>
    <property type="match status" value="1"/>
</dbReference>
<protein>
    <recommendedName>
        <fullName evidence="9">VTT domain-containing protein</fullName>
    </recommendedName>
</protein>
<dbReference type="STRING" id="264251.FB00_19790"/>
<dbReference type="Pfam" id="PF09335">
    <property type="entry name" value="VTT_dom"/>
    <property type="match status" value="1"/>
</dbReference>
<reference evidence="10 11" key="1">
    <citation type="submission" date="2014-05" db="EMBL/GenBank/DDBJ databases">
        <title>Cellulosimicrobium funkei U11 genome.</title>
        <authorList>
            <person name="Hu C."/>
            <person name="Gong Y."/>
            <person name="Wan W."/>
            <person name="Jiang M."/>
        </authorList>
    </citation>
    <scope>NUCLEOTIDE SEQUENCE [LARGE SCALE GENOMIC DNA]</scope>
    <source>
        <strain evidence="10 11">U11</strain>
    </source>
</reference>
<feature type="transmembrane region" description="Helical" evidence="7">
    <location>
        <begin position="15"/>
        <end position="35"/>
    </location>
</feature>
<sequence length="288" mass="29515">MPDAVSTFLENLETWILALAASAWIYPALFGFATIDGFFPPIPSESVVITLAVSAHATGEPNLLLVLLVAAAGAWTGDQIAFSIGRAIGTDRVRFLRSPRGRKAVAWAERALAHRGASFILAARYIPVGRVAVNMTAGAVGYPRRRFMAFSGIAAVTWAVYSVLIGLVAAQWLGHEPLLAMVVGVVLGVATGFVIDRVLMMRARHRGELPVVVPVPAAPTTGDPAPRGTSADANGTPVAGTEVTGTEVTSTEVTGTDEGVSSGAPGATPSGSTGGPGAPRTPGAAPRG</sequence>
<evidence type="ECO:0000313" key="11">
    <source>
        <dbReference type="Proteomes" id="UP000035265"/>
    </source>
</evidence>
<keyword evidence="4 7" id="KW-0812">Transmembrane</keyword>
<keyword evidence="5 7" id="KW-1133">Transmembrane helix</keyword>
<keyword evidence="6 7" id="KW-0472">Membrane</keyword>
<name>A0A0H2KMF6_9MICO</name>
<feature type="transmembrane region" description="Helical" evidence="7">
    <location>
        <begin position="178"/>
        <end position="199"/>
    </location>
</feature>
<comment type="caution">
    <text evidence="10">The sequence shown here is derived from an EMBL/GenBank/DDBJ whole genome shotgun (WGS) entry which is preliminary data.</text>
</comment>
<dbReference type="PANTHER" id="PTHR30353:SF0">
    <property type="entry name" value="TRANSMEMBRANE PROTEIN"/>
    <property type="match status" value="1"/>
</dbReference>
<feature type="transmembrane region" description="Helical" evidence="7">
    <location>
        <begin position="147"/>
        <end position="172"/>
    </location>
</feature>
<evidence type="ECO:0000256" key="2">
    <source>
        <dbReference type="ARBA" id="ARBA00010792"/>
    </source>
</evidence>
<dbReference type="GO" id="GO:0005886">
    <property type="term" value="C:plasma membrane"/>
    <property type="evidence" value="ECO:0007669"/>
    <property type="project" value="UniProtKB-SubCell"/>
</dbReference>
<feature type="domain" description="VTT" evidence="9">
    <location>
        <begin position="42"/>
        <end position="166"/>
    </location>
</feature>
<feature type="region of interest" description="Disordered" evidence="8">
    <location>
        <begin position="214"/>
        <end position="288"/>
    </location>
</feature>
<comment type="subcellular location">
    <subcellularLocation>
        <location evidence="1 7">Cell membrane</location>
        <topology evidence="1 7">Multi-pass membrane protein</topology>
    </subcellularLocation>
</comment>
<comment type="similarity">
    <text evidence="2 7">Belongs to the DedA family.</text>
</comment>
<dbReference type="Proteomes" id="UP000035265">
    <property type="component" value="Unassembled WGS sequence"/>
</dbReference>
<dbReference type="RefSeq" id="WP_082141529.1">
    <property type="nucleotide sequence ID" value="NZ_JNBQ01000049.1"/>
</dbReference>
<evidence type="ECO:0000256" key="7">
    <source>
        <dbReference type="RuleBase" id="RU367016"/>
    </source>
</evidence>
<evidence type="ECO:0000259" key="9">
    <source>
        <dbReference type="Pfam" id="PF09335"/>
    </source>
</evidence>
<evidence type="ECO:0000256" key="3">
    <source>
        <dbReference type="ARBA" id="ARBA00022475"/>
    </source>
</evidence>
<evidence type="ECO:0000256" key="4">
    <source>
        <dbReference type="ARBA" id="ARBA00022692"/>
    </source>
</evidence>
<feature type="compositionally biased region" description="Low complexity" evidence="8">
    <location>
        <begin position="278"/>
        <end position="288"/>
    </location>
</feature>
<feature type="compositionally biased region" description="Low complexity" evidence="8">
    <location>
        <begin position="235"/>
        <end position="271"/>
    </location>
</feature>
<keyword evidence="11" id="KW-1185">Reference proteome</keyword>
<evidence type="ECO:0000313" key="10">
    <source>
        <dbReference type="EMBL" id="KLN33029.1"/>
    </source>
</evidence>
<comment type="caution">
    <text evidence="7">Lacks conserved residue(s) required for the propagation of feature annotation.</text>
</comment>
<dbReference type="EMBL" id="JNBQ01000049">
    <property type="protein sequence ID" value="KLN33029.1"/>
    <property type="molecule type" value="Genomic_DNA"/>
</dbReference>
<organism evidence="10 11">
    <name type="scientific">Cellulosimicrobium funkei</name>
    <dbReference type="NCBI Taxonomy" id="264251"/>
    <lineage>
        <taxon>Bacteria</taxon>
        <taxon>Bacillati</taxon>
        <taxon>Actinomycetota</taxon>
        <taxon>Actinomycetes</taxon>
        <taxon>Micrococcales</taxon>
        <taxon>Promicromonosporaceae</taxon>
        <taxon>Cellulosimicrobium</taxon>
    </lineage>
</organism>